<evidence type="ECO:0000313" key="3">
    <source>
        <dbReference type="Proteomes" id="UP000531561"/>
    </source>
</evidence>
<proteinExistence type="predicted"/>
<dbReference type="RefSeq" id="XP_037197873.1">
    <property type="nucleotide sequence ID" value="XM_037331540.1"/>
</dbReference>
<dbReference type="AlphaFoldDB" id="A0A8H6B498"/>
<reference evidence="2 3" key="1">
    <citation type="journal article" date="2020" name="Phytopathology">
        <title>A high-quality genome resource of Botrytis fragariae, a new and rapidly spreading fungal pathogen causing strawberry gray mold in the U.S.A.</title>
        <authorList>
            <person name="Wu Y."/>
            <person name="Saski C.A."/>
            <person name="Schnabel G."/>
            <person name="Xiao S."/>
            <person name="Hu M."/>
        </authorList>
    </citation>
    <scope>NUCLEOTIDE SEQUENCE [LARGE SCALE GENOMIC DNA]</scope>
    <source>
        <strain evidence="2 3">BVB16</strain>
    </source>
</reference>
<feature type="compositionally biased region" description="Polar residues" evidence="1">
    <location>
        <begin position="86"/>
        <end position="95"/>
    </location>
</feature>
<dbReference type="GeneID" id="59255232"/>
<evidence type="ECO:0000313" key="2">
    <source>
        <dbReference type="EMBL" id="KAF5878929.1"/>
    </source>
</evidence>
<sequence length="167" mass="19858">MGKRLEDQKEIARQAERARRAERTRQEMPFIHRAPIRQEELSNENVPIRKQPSAPKESPSQGVAQRYVGRQLDLEERGGRREGGYRSQTGHSSQAELARQIEHTKEGEHRRPTQDTKQGVAMRERESHENEDENASDRIQKQLEQEYIAEETHRKNRHERERPRFRY</sequence>
<feature type="compositionally biased region" description="Basic and acidic residues" evidence="1">
    <location>
        <begin position="135"/>
        <end position="167"/>
    </location>
</feature>
<accession>A0A8H6B498</accession>
<feature type="compositionally biased region" description="Basic and acidic residues" evidence="1">
    <location>
        <begin position="99"/>
        <end position="114"/>
    </location>
</feature>
<keyword evidence="3" id="KW-1185">Reference proteome</keyword>
<dbReference type="EMBL" id="JABFCT010000002">
    <property type="protein sequence ID" value="KAF5878929.1"/>
    <property type="molecule type" value="Genomic_DNA"/>
</dbReference>
<dbReference type="OrthoDB" id="3561016at2759"/>
<protein>
    <submittedName>
        <fullName evidence="2">Uncharacterized protein</fullName>
    </submittedName>
</protein>
<name>A0A8H6B498_9HELO</name>
<feature type="compositionally biased region" description="Basic and acidic residues" evidence="1">
    <location>
        <begin position="1"/>
        <end position="26"/>
    </location>
</feature>
<gene>
    <name evidence="2" type="ORF">Bfra_001102</name>
</gene>
<evidence type="ECO:0000256" key="1">
    <source>
        <dbReference type="SAM" id="MobiDB-lite"/>
    </source>
</evidence>
<comment type="caution">
    <text evidence="2">The sequence shown here is derived from an EMBL/GenBank/DDBJ whole genome shotgun (WGS) entry which is preliminary data.</text>
</comment>
<organism evidence="2 3">
    <name type="scientific">Botrytis fragariae</name>
    <dbReference type="NCBI Taxonomy" id="1964551"/>
    <lineage>
        <taxon>Eukaryota</taxon>
        <taxon>Fungi</taxon>
        <taxon>Dikarya</taxon>
        <taxon>Ascomycota</taxon>
        <taxon>Pezizomycotina</taxon>
        <taxon>Leotiomycetes</taxon>
        <taxon>Helotiales</taxon>
        <taxon>Sclerotiniaceae</taxon>
        <taxon>Botrytis</taxon>
    </lineage>
</organism>
<feature type="compositionally biased region" description="Basic and acidic residues" evidence="1">
    <location>
        <begin position="72"/>
        <end position="84"/>
    </location>
</feature>
<feature type="region of interest" description="Disordered" evidence="1">
    <location>
        <begin position="1"/>
        <end position="167"/>
    </location>
</feature>
<dbReference type="Proteomes" id="UP000531561">
    <property type="component" value="Unassembled WGS sequence"/>
</dbReference>